<evidence type="ECO:0000313" key="6">
    <source>
        <dbReference type="Proteomes" id="UP001630127"/>
    </source>
</evidence>
<dbReference type="Pfam" id="PF03321">
    <property type="entry name" value="GH3"/>
    <property type="match status" value="2"/>
</dbReference>
<dbReference type="GO" id="GO:0016874">
    <property type="term" value="F:ligase activity"/>
    <property type="evidence" value="ECO:0007669"/>
    <property type="project" value="UniProtKB-KW"/>
</dbReference>
<accession>A0ABD3AJP1</accession>
<reference evidence="5 6" key="1">
    <citation type="submission" date="2024-11" db="EMBL/GenBank/DDBJ databases">
        <title>A near-complete genome assembly of Cinchona calisaya.</title>
        <authorList>
            <person name="Lian D.C."/>
            <person name="Zhao X.W."/>
            <person name="Wei L."/>
        </authorList>
    </citation>
    <scope>NUCLEOTIDE SEQUENCE [LARGE SCALE GENOMIC DNA]</scope>
    <source>
        <tissue evidence="5">Nenye</tissue>
    </source>
</reference>
<evidence type="ECO:0000259" key="4">
    <source>
        <dbReference type="Pfam" id="PF23572"/>
    </source>
</evidence>
<dbReference type="Pfam" id="PF23572">
    <property type="entry name" value="GH3_C"/>
    <property type="match status" value="1"/>
</dbReference>
<proteinExistence type="inferred from homology"/>
<organism evidence="5 6">
    <name type="scientific">Cinchona calisaya</name>
    <dbReference type="NCBI Taxonomy" id="153742"/>
    <lineage>
        <taxon>Eukaryota</taxon>
        <taxon>Viridiplantae</taxon>
        <taxon>Streptophyta</taxon>
        <taxon>Embryophyta</taxon>
        <taxon>Tracheophyta</taxon>
        <taxon>Spermatophyta</taxon>
        <taxon>Magnoliopsida</taxon>
        <taxon>eudicotyledons</taxon>
        <taxon>Gunneridae</taxon>
        <taxon>Pentapetalae</taxon>
        <taxon>asterids</taxon>
        <taxon>lamiids</taxon>
        <taxon>Gentianales</taxon>
        <taxon>Rubiaceae</taxon>
        <taxon>Cinchonoideae</taxon>
        <taxon>Cinchoneae</taxon>
        <taxon>Cinchona</taxon>
    </lineage>
</organism>
<dbReference type="InterPro" id="IPR055378">
    <property type="entry name" value="GH3_C"/>
</dbReference>
<dbReference type="PANTHER" id="PTHR31901">
    <property type="entry name" value="GH3 DOMAIN-CONTAINING PROTEIN"/>
    <property type="match status" value="1"/>
</dbReference>
<comment type="caution">
    <text evidence="5">The sequence shown here is derived from an EMBL/GenBank/DDBJ whole genome shotgun (WGS) entry which is preliminary data.</text>
</comment>
<sequence>MMSDDEIIKKLEETTMNAVQLQRETLAIILERNGGVSYLQPYLQGYNAPVISAATFRRLVPLSSYEDYADYINRLADGVLDDDNGQPLMSFDNLLYFFYRLFPPRATAYKVLGVNYAGNLTQTKGGYKAMAASSYPFHSNERNLLHFLSTAVSPKEVILGSDAYQQIYCHLLCGLVQCDIVDGIRAPYAAGLIRAFSLFEAKWDQLCMDLENGFPSSSEITDLAMRESVIGALSGPQLDLSKRVRSICERQTWDGIISRLWPNARYIKTVTTGSMRQYYAKLKYYAGELPILGSDYFASECSVAINMDITQSPETTRYVMLPTGAYFEFLPFYLNKGCASNDEDTMDFSSVEVGKMYEVVVTTYRGLFRYRLGDIVKVVGFYNSSPQIEVVMRAPKYSDEIVTERDLLSAMAAGFQLGVTDAMAAEVVEFASFLDRELDPKQLKVFVEVKGCTLLQNEKSEQLLGDLRKCCSLVENGLCGIYKVMKAKGELGPLLLFVLKPGSFDRLFEEAVESGSPATQYKPPKIIRSRTIAELLESSATVIVAAQDL</sequence>
<feature type="domain" description="GH3 C-terminal" evidence="4">
    <location>
        <begin position="407"/>
        <end position="530"/>
    </location>
</feature>
<feature type="domain" description="GH3 middle" evidence="3">
    <location>
        <begin position="318"/>
        <end position="393"/>
    </location>
</feature>
<dbReference type="Proteomes" id="UP001630127">
    <property type="component" value="Unassembled WGS sequence"/>
</dbReference>
<evidence type="ECO:0000313" key="5">
    <source>
        <dbReference type="EMBL" id="KAL3531389.1"/>
    </source>
</evidence>
<dbReference type="PANTHER" id="PTHR31901:SF44">
    <property type="entry name" value="INDOLE-3-ACETIC ACID-AMIDO SYNTHETASE GH3.6-RELATED"/>
    <property type="match status" value="1"/>
</dbReference>
<keyword evidence="2" id="KW-0436">Ligase</keyword>
<dbReference type="InterPro" id="IPR055377">
    <property type="entry name" value="GH3_M"/>
</dbReference>
<evidence type="ECO:0000259" key="3">
    <source>
        <dbReference type="Pfam" id="PF23571"/>
    </source>
</evidence>
<comment type="similarity">
    <text evidence="1">Belongs to the IAA-amido conjugating enzyme family.</text>
</comment>
<keyword evidence="6" id="KW-1185">Reference proteome</keyword>
<name>A0ABD3AJP1_9GENT</name>
<evidence type="ECO:0000256" key="1">
    <source>
        <dbReference type="ARBA" id="ARBA00008068"/>
    </source>
</evidence>
<gene>
    <name evidence="5" type="ORF">ACH5RR_010711</name>
</gene>
<dbReference type="InterPro" id="IPR004993">
    <property type="entry name" value="GH3"/>
</dbReference>
<dbReference type="EMBL" id="JBJUIK010000004">
    <property type="protein sequence ID" value="KAL3531389.1"/>
    <property type="molecule type" value="Genomic_DNA"/>
</dbReference>
<protein>
    <submittedName>
        <fullName evidence="5">Uncharacterized protein</fullName>
    </submittedName>
</protein>
<evidence type="ECO:0000256" key="2">
    <source>
        <dbReference type="ARBA" id="ARBA00022598"/>
    </source>
</evidence>
<dbReference type="Pfam" id="PF23571">
    <property type="entry name" value="GH3_M"/>
    <property type="match status" value="1"/>
</dbReference>
<dbReference type="AlphaFoldDB" id="A0ABD3AJP1"/>